<dbReference type="PROSITE" id="PS50935">
    <property type="entry name" value="SSB"/>
    <property type="match status" value="1"/>
</dbReference>
<evidence type="ECO:0000313" key="6">
    <source>
        <dbReference type="Proteomes" id="UP000523682"/>
    </source>
</evidence>
<dbReference type="Gene3D" id="2.40.50.140">
    <property type="entry name" value="Nucleic acid-binding proteins"/>
    <property type="match status" value="1"/>
</dbReference>
<organism evidence="5 6">
    <name type="scientific">Corynebacterium haemomassiliense</name>
    <dbReference type="NCBI Taxonomy" id="2754726"/>
    <lineage>
        <taxon>Bacteria</taxon>
        <taxon>Bacillati</taxon>
        <taxon>Actinomycetota</taxon>
        <taxon>Actinomycetes</taxon>
        <taxon>Mycobacteriales</taxon>
        <taxon>Corynebacteriaceae</taxon>
        <taxon>Corynebacterium</taxon>
    </lineage>
</organism>
<proteinExistence type="predicted"/>
<dbReference type="NCBIfam" id="TIGR00621">
    <property type="entry name" value="ssb"/>
    <property type="match status" value="1"/>
</dbReference>
<dbReference type="EMBL" id="JACDTZ010000001">
    <property type="protein sequence ID" value="MBA5244326.1"/>
    <property type="molecule type" value="Genomic_DNA"/>
</dbReference>
<accession>A0A7W2I3R5</accession>
<gene>
    <name evidence="5" type="ORF">H0193_05755</name>
</gene>
<dbReference type="GO" id="GO:0006260">
    <property type="term" value="P:DNA replication"/>
    <property type="evidence" value="ECO:0007669"/>
    <property type="project" value="InterPro"/>
</dbReference>
<evidence type="ECO:0000313" key="5">
    <source>
        <dbReference type="EMBL" id="MBA5244326.1"/>
    </source>
</evidence>
<dbReference type="SUPFAM" id="SSF50249">
    <property type="entry name" value="Nucleic acid-binding proteins"/>
    <property type="match status" value="1"/>
</dbReference>
<name>A0A7W2I3R5_9CORY</name>
<dbReference type="AlphaFoldDB" id="A0A7W2I3R5"/>
<feature type="region of interest" description="Disordered" evidence="4">
    <location>
        <begin position="153"/>
        <end position="218"/>
    </location>
</feature>
<dbReference type="GO" id="GO:0003697">
    <property type="term" value="F:single-stranded DNA binding"/>
    <property type="evidence" value="ECO:0007669"/>
    <property type="project" value="InterPro"/>
</dbReference>
<reference evidence="5 6" key="1">
    <citation type="submission" date="2020-07" db="EMBL/GenBank/DDBJ databases">
        <title>Draft genome and description of Corynebacterium haemomassiliense strain Marseile-Q3615 sp. nov.</title>
        <authorList>
            <person name="Boxberger M."/>
            <person name="La Scola B."/>
        </authorList>
    </citation>
    <scope>NUCLEOTIDE SEQUENCE [LARGE SCALE GENOMIC DNA]</scope>
    <source>
        <strain evidence="5 6">Marseille-Q3615</strain>
    </source>
</reference>
<feature type="compositionally biased region" description="Basic and acidic residues" evidence="4">
    <location>
        <begin position="175"/>
        <end position="208"/>
    </location>
</feature>
<keyword evidence="6" id="KW-1185">Reference proteome</keyword>
<dbReference type="RefSeq" id="WP_181888964.1">
    <property type="nucleotide sequence ID" value="NZ_JACDTZ010000001.1"/>
</dbReference>
<protein>
    <recommendedName>
        <fullName evidence="3">Single-stranded DNA-binding protein</fullName>
    </recommendedName>
</protein>
<dbReference type="InterPro" id="IPR011344">
    <property type="entry name" value="ssDNA-bd"/>
</dbReference>
<dbReference type="InterPro" id="IPR000424">
    <property type="entry name" value="Primosome_PriB/ssb"/>
</dbReference>
<evidence type="ECO:0000256" key="4">
    <source>
        <dbReference type="SAM" id="MobiDB-lite"/>
    </source>
</evidence>
<comment type="caution">
    <text evidence="5">The sequence shown here is derived from an EMBL/GenBank/DDBJ whole genome shotgun (WGS) entry which is preliminary data.</text>
</comment>
<evidence type="ECO:0000256" key="1">
    <source>
        <dbReference type="ARBA" id="ARBA00023125"/>
    </source>
</evidence>
<evidence type="ECO:0000256" key="2">
    <source>
        <dbReference type="PROSITE-ProRule" id="PRU00252"/>
    </source>
</evidence>
<evidence type="ECO:0000256" key="3">
    <source>
        <dbReference type="RuleBase" id="RU000524"/>
    </source>
</evidence>
<keyword evidence="1 2" id="KW-0238">DNA-binding</keyword>
<sequence>MANIDYTLLGNLIAEPYFKTFNSGNAVLRFRVATSDVKKEKNDNGDDVWRDYNQFYVDVECWGQLAVNAGASLRKGFPVIVIGKLVHEYWEGKDDKGEPALRSKTTLKARHVAFDLARYQVNSVRTSVSGNTLDGHEMPKAMDAKALNKKLNGEDAEGDTADNTEPKGGWGSFADRPEVEERRVSAEDVDGVTRTDADTDTDTDRAGEELAATGGAPF</sequence>
<dbReference type="Pfam" id="PF00436">
    <property type="entry name" value="SSB"/>
    <property type="match status" value="1"/>
</dbReference>
<dbReference type="InterPro" id="IPR012340">
    <property type="entry name" value="NA-bd_OB-fold"/>
</dbReference>
<dbReference type="Proteomes" id="UP000523682">
    <property type="component" value="Unassembled WGS sequence"/>
</dbReference>
<dbReference type="CDD" id="cd04496">
    <property type="entry name" value="SSB_OBF"/>
    <property type="match status" value="1"/>
</dbReference>